<dbReference type="InterPro" id="IPR001810">
    <property type="entry name" value="F-box_dom"/>
</dbReference>
<dbReference type="EMBL" id="KV425923">
    <property type="protein sequence ID" value="KZV98040.1"/>
    <property type="molecule type" value="Genomic_DNA"/>
</dbReference>
<accession>A0A165LM28</accession>
<dbReference type="Proteomes" id="UP000077266">
    <property type="component" value="Unassembled WGS sequence"/>
</dbReference>
<reference evidence="2 3" key="1">
    <citation type="journal article" date="2016" name="Mol. Biol. Evol.">
        <title>Comparative Genomics of Early-Diverging Mushroom-Forming Fungi Provides Insights into the Origins of Lignocellulose Decay Capabilities.</title>
        <authorList>
            <person name="Nagy L.G."/>
            <person name="Riley R."/>
            <person name="Tritt A."/>
            <person name="Adam C."/>
            <person name="Daum C."/>
            <person name="Floudas D."/>
            <person name="Sun H."/>
            <person name="Yadav J.S."/>
            <person name="Pangilinan J."/>
            <person name="Larsson K.H."/>
            <person name="Matsuura K."/>
            <person name="Barry K."/>
            <person name="Labutti K."/>
            <person name="Kuo R."/>
            <person name="Ohm R.A."/>
            <person name="Bhattacharya S.S."/>
            <person name="Shirouzu T."/>
            <person name="Yoshinaga Y."/>
            <person name="Martin F.M."/>
            <person name="Grigoriev I.V."/>
            <person name="Hibbett D.S."/>
        </authorList>
    </citation>
    <scope>NUCLEOTIDE SEQUENCE [LARGE SCALE GENOMIC DNA]</scope>
    <source>
        <strain evidence="2 3">HHB12029</strain>
    </source>
</reference>
<evidence type="ECO:0000259" key="1">
    <source>
        <dbReference type="Pfam" id="PF12937"/>
    </source>
</evidence>
<gene>
    <name evidence="2" type="ORF">EXIGLDRAFT_763905</name>
</gene>
<sequence>MRALSTLPPELLLLIAEHAAASEARRHLGSIASLSRVCKSLHRAVTPILYAHMVVTQHNLHLLAQLALESAYLFVSVCSATFSGLLGTHRRDDKLQAITRAMTNLRAVTGRIYTLRIVLDASDDLCPSSIFVTGLTESLSSGSPRFLRYLHTVTRLHIAVTLRHSHVGVPQEMKTEYLILDVLNDGFEDDSTWSLYTCDVLQRVEDIINSLPSLRRILIRTRTLITFDMTPFHIATEKWAKTKRDPRIWIDDSATAPWLGGTAFETMNLEDAAAGDELWLTGRQIYSQ</sequence>
<dbReference type="AlphaFoldDB" id="A0A165LM28"/>
<dbReference type="Pfam" id="PF12937">
    <property type="entry name" value="F-box-like"/>
    <property type="match status" value="1"/>
</dbReference>
<keyword evidence="3" id="KW-1185">Reference proteome</keyword>
<protein>
    <recommendedName>
        <fullName evidence="1">F-box domain-containing protein</fullName>
    </recommendedName>
</protein>
<evidence type="ECO:0000313" key="3">
    <source>
        <dbReference type="Proteomes" id="UP000077266"/>
    </source>
</evidence>
<dbReference type="CDD" id="cd09917">
    <property type="entry name" value="F-box_SF"/>
    <property type="match status" value="1"/>
</dbReference>
<dbReference type="InParanoid" id="A0A165LM28"/>
<name>A0A165LM28_EXIGL</name>
<evidence type="ECO:0000313" key="2">
    <source>
        <dbReference type="EMBL" id="KZV98040.1"/>
    </source>
</evidence>
<organism evidence="2 3">
    <name type="scientific">Exidia glandulosa HHB12029</name>
    <dbReference type="NCBI Taxonomy" id="1314781"/>
    <lineage>
        <taxon>Eukaryota</taxon>
        <taxon>Fungi</taxon>
        <taxon>Dikarya</taxon>
        <taxon>Basidiomycota</taxon>
        <taxon>Agaricomycotina</taxon>
        <taxon>Agaricomycetes</taxon>
        <taxon>Auriculariales</taxon>
        <taxon>Exidiaceae</taxon>
        <taxon>Exidia</taxon>
    </lineage>
</organism>
<feature type="domain" description="F-box" evidence="1">
    <location>
        <begin position="5"/>
        <end position="54"/>
    </location>
</feature>
<proteinExistence type="predicted"/>